<sequence length="195" mass="21714">MSPSLNSDTCIFAGDSVVVVTTTKSSQPQFVPQRLFSNTGECRSIFIQMQTTPNDDSIRFILGLGVMGEGIAEFCASRTALKSSLVYSILMEQFPAGLPLFGSRETAVPQDNRILDMDSEPIATIKELVDSHVRFAIMEDDGDIEYQGFSDEGLVEVKWKESCRGPWMKRRLFAIDEVAKLEQRLATNGNNKDFN</sequence>
<dbReference type="SUPFAM" id="SSF110836">
    <property type="entry name" value="Hypothetical protein SAV1430"/>
    <property type="match status" value="1"/>
</dbReference>
<dbReference type="SUPFAM" id="SSF117916">
    <property type="entry name" value="Fe-S cluster assembly (FSCA) domain-like"/>
    <property type="match status" value="1"/>
</dbReference>
<dbReference type="OrthoDB" id="565552at2759"/>
<dbReference type="Proteomes" id="UP000807769">
    <property type="component" value="Unassembled WGS sequence"/>
</dbReference>
<keyword evidence="3" id="KW-1185">Reference proteome</keyword>
<organism evidence="2 3">
    <name type="scientific">Suillus subaureus</name>
    <dbReference type="NCBI Taxonomy" id="48587"/>
    <lineage>
        <taxon>Eukaryota</taxon>
        <taxon>Fungi</taxon>
        <taxon>Dikarya</taxon>
        <taxon>Basidiomycota</taxon>
        <taxon>Agaricomycotina</taxon>
        <taxon>Agaricomycetes</taxon>
        <taxon>Agaricomycetidae</taxon>
        <taxon>Boletales</taxon>
        <taxon>Suillineae</taxon>
        <taxon>Suillaceae</taxon>
        <taxon>Suillus</taxon>
    </lineage>
</organism>
<dbReference type="EMBL" id="JABBWG010000001">
    <property type="protein sequence ID" value="KAG1827138.1"/>
    <property type="molecule type" value="Genomic_DNA"/>
</dbReference>
<dbReference type="PANTHER" id="PTHR11178:SF1">
    <property type="entry name" value="NFU1 IRON-SULFUR CLUSTER SCAFFOLD HOMOLOG, MITOCHONDRIAL"/>
    <property type="match status" value="1"/>
</dbReference>
<dbReference type="Gene3D" id="3.30.1370.70">
    <property type="entry name" value="Scaffold protein Nfu/NifU, N-terminal domain"/>
    <property type="match status" value="1"/>
</dbReference>
<comment type="similarity">
    <text evidence="1">Belongs to the NifU family.</text>
</comment>
<comment type="caution">
    <text evidence="2">The sequence shown here is derived from an EMBL/GenBank/DDBJ whole genome shotgun (WGS) entry which is preliminary data.</text>
</comment>
<dbReference type="GeneID" id="64631818"/>
<evidence type="ECO:0000256" key="1">
    <source>
        <dbReference type="ARBA" id="ARBA00006420"/>
    </source>
</evidence>
<dbReference type="InterPro" id="IPR036498">
    <property type="entry name" value="Nfu/NifU_N_sf"/>
</dbReference>
<evidence type="ECO:0000313" key="3">
    <source>
        <dbReference type="Proteomes" id="UP000807769"/>
    </source>
</evidence>
<dbReference type="Gene3D" id="3.30.300.130">
    <property type="entry name" value="Fe-S cluster assembly (FSCA)"/>
    <property type="match status" value="1"/>
</dbReference>
<accession>A0A9P7EQ49</accession>
<evidence type="ECO:0000313" key="2">
    <source>
        <dbReference type="EMBL" id="KAG1827138.1"/>
    </source>
</evidence>
<dbReference type="PANTHER" id="PTHR11178">
    <property type="entry name" value="IRON-SULFUR CLUSTER SCAFFOLD PROTEIN NFU-RELATED"/>
    <property type="match status" value="1"/>
</dbReference>
<protein>
    <submittedName>
        <fullName evidence="2">Uncharacterized protein</fullName>
    </submittedName>
</protein>
<proteinExistence type="inferred from homology"/>
<reference evidence="2" key="1">
    <citation type="journal article" date="2020" name="New Phytol.">
        <title>Comparative genomics reveals dynamic genome evolution in host specialist ectomycorrhizal fungi.</title>
        <authorList>
            <person name="Lofgren L.A."/>
            <person name="Nguyen N.H."/>
            <person name="Vilgalys R."/>
            <person name="Ruytinx J."/>
            <person name="Liao H.L."/>
            <person name="Branco S."/>
            <person name="Kuo A."/>
            <person name="LaButti K."/>
            <person name="Lipzen A."/>
            <person name="Andreopoulos W."/>
            <person name="Pangilinan J."/>
            <person name="Riley R."/>
            <person name="Hundley H."/>
            <person name="Na H."/>
            <person name="Barry K."/>
            <person name="Grigoriev I.V."/>
            <person name="Stajich J.E."/>
            <person name="Kennedy P.G."/>
        </authorList>
    </citation>
    <scope>NUCLEOTIDE SEQUENCE</scope>
    <source>
        <strain evidence="2">MN1</strain>
    </source>
</reference>
<gene>
    <name evidence="2" type="ORF">BJ212DRAFT_1443290</name>
</gene>
<dbReference type="GO" id="GO:0005739">
    <property type="term" value="C:mitochondrion"/>
    <property type="evidence" value="ECO:0007669"/>
    <property type="project" value="TreeGrafter"/>
</dbReference>
<dbReference type="RefSeq" id="XP_041199985.1">
    <property type="nucleotide sequence ID" value="XM_041337802.1"/>
</dbReference>
<name>A0A9P7EQ49_9AGAM</name>
<dbReference type="InterPro" id="IPR034904">
    <property type="entry name" value="FSCA_dom_sf"/>
</dbReference>
<dbReference type="AlphaFoldDB" id="A0A9P7EQ49"/>